<organism evidence="1 2">
    <name type="scientific">Amblyomma americanum</name>
    <name type="common">Lone star tick</name>
    <dbReference type="NCBI Taxonomy" id="6943"/>
    <lineage>
        <taxon>Eukaryota</taxon>
        <taxon>Metazoa</taxon>
        <taxon>Ecdysozoa</taxon>
        <taxon>Arthropoda</taxon>
        <taxon>Chelicerata</taxon>
        <taxon>Arachnida</taxon>
        <taxon>Acari</taxon>
        <taxon>Parasitiformes</taxon>
        <taxon>Ixodida</taxon>
        <taxon>Ixodoidea</taxon>
        <taxon>Ixodidae</taxon>
        <taxon>Amblyomminae</taxon>
        <taxon>Amblyomma</taxon>
    </lineage>
</organism>
<evidence type="ECO:0000313" key="2">
    <source>
        <dbReference type="Proteomes" id="UP001321473"/>
    </source>
</evidence>
<sequence length="116" mass="13130">MNMTEEYSPRGFWAKVKEAIKKATLKIKGFFKMIGKEVMESAKEVASAAAKAALEKAKEKAKEKAIVLVNKMFEQTVSTYSTQGSENDADFVKYFCERMDIVGQRLVEHGKKRLTQ</sequence>
<evidence type="ECO:0000313" key="1">
    <source>
        <dbReference type="EMBL" id="KAK8775747.1"/>
    </source>
</evidence>
<dbReference type="Proteomes" id="UP001321473">
    <property type="component" value="Unassembled WGS sequence"/>
</dbReference>
<accession>A0AAQ4EM09</accession>
<proteinExistence type="predicted"/>
<keyword evidence="2" id="KW-1185">Reference proteome</keyword>
<name>A0AAQ4EM09_AMBAM</name>
<reference evidence="1 2" key="1">
    <citation type="journal article" date="2023" name="Arcadia Sci">
        <title>De novo assembly of a long-read Amblyomma americanum tick genome.</title>
        <authorList>
            <person name="Chou S."/>
            <person name="Poskanzer K.E."/>
            <person name="Rollins M."/>
            <person name="Thuy-Boun P.S."/>
        </authorList>
    </citation>
    <scope>NUCLEOTIDE SEQUENCE [LARGE SCALE GENOMIC DNA]</scope>
    <source>
        <strain evidence="1">F_SG_1</strain>
        <tissue evidence="1">Salivary glands</tissue>
    </source>
</reference>
<dbReference type="AlphaFoldDB" id="A0AAQ4EM09"/>
<dbReference type="EMBL" id="JARKHS020013768">
    <property type="protein sequence ID" value="KAK8775747.1"/>
    <property type="molecule type" value="Genomic_DNA"/>
</dbReference>
<protein>
    <submittedName>
        <fullName evidence="1">Uncharacterized protein</fullName>
    </submittedName>
</protein>
<gene>
    <name evidence="1" type="ORF">V5799_030906</name>
</gene>
<comment type="caution">
    <text evidence="1">The sequence shown here is derived from an EMBL/GenBank/DDBJ whole genome shotgun (WGS) entry which is preliminary data.</text>
</comment>